<sequence>MDAVTGETHRDNGAFCQTGERHCAGLDIFGRAAGTIRRNGDESTILQFPERGTHDSGATFIFAFSGRRSVDANNSPWTDGVGN</sequence>
<dbReference type="Proteomes" id="UP001156613">
    <property type="component" value="Unassembled WGS sequence"/>
</dbReference>
<evidence type="ECO:0000313" key="2">
    <source>
        <dbReference type="Proteomes" id="UP001156613"/>
    </source>
</evidence>
<comment type="caution">
    <text evidence="1">The sequence shown here is derived from an EMBL/GenBank/DDBJ whole genome shotgun (WGS) entry which is preliminary data.</text>
</comment>
<protein>
    <submittedName>
        <fullName evidence="1">Uncharacterized protein</fullName>
    </submittedName>
</protein>
<gene>
    <name evidence="1" type="ORF">GCM10010937_19590</name>
</gene>
<evidence type="ECO:0000313" key="1">
    <source>
        <dbReference type="EMBL" id="GLQ60156.1"/>
    </source>
</evidence>
<reference evidence="2" key="1">
    <citation type="journal article" date="2019" name="Int. J. Syst. Evol. Microbiol.">
        <title>The Global Catalogue of Microorganisms (GCM) 10K type strain sequencing project: providing services to taxonomists for standard genome sequencing and annotation.</title>
        <authorList>
            <consortium name="The Broad Institute Genomics Platform"/>
            <consortium name="The Broad Institute Genome Sequencing Center for Infectious Disease"/>
            <person name="Wu L."/>
            <person name="Ma J."/>
        </authorList>
    </citation>
    <scope>NUCLEOTIDE SEQUENCE [LARGE SCALE GENOMIC DNA]</scope>
    <source>
        <strain evidence="2">NBRC 3271</strain>
    </source>
</reference>
<accession>A0ABQ5WIY8</accession>
<dbReference type="EMBL" id="BSNT01000066">
    <property type="protein sequence ID" value="GLQ60156.1"/>
    <property type="molecule type" value="Genomic_DNA"/>
</dbReference>
<proteinExistence type="predicted"/>
<name>A0ABQ5WIY8_GLUJA</name>
<keyword evidence="2" id="KW-1185">Reference proteome</keyword>
<organism evidence="1 2">
    <name type="scientific">Gluconobacter japonicus</name>
    <dbReference type="NCBI Taxonomy" id="376620"/>
    <lineage>
        <taxon>Bacteria</taxon>
        <taxon>Pseudomonadati</taxon>
        <taxon>Pseudomonadota</taxon>
        <taxon>Alphaproteobacteria</taxon>
        <taxon>Acetobacterales</taxon>
        <taxon>Acetobacteraceae</taxon>
        <taxon>Gluconobacter</taxon>
    </lineage>
</organism>